<organism evidence="1 2">
    <name type="scientific">Paramecium tetraurelia</name>
    <dbReference type="NCBI Taxonomy" id="5888"/>
    <lineage>
        <taxon>Eukaryota</taxon>
        <taxon>Sar</taxon>
        <taxon>Alveolata</taxon>
        <taxon>Ciliophora</taxon>
        <taxon>Intramacronucleata</taxon>
        <taxon>Oligohymenophorea</taxon>
        <taxon>Peniculida</taxon>
        <taxon>Parameciidae</taxon>
        <taxon>Paramecium</taxon>
    </lineage>
</organism>
<dbReference type="GeneID" id="5038251"/>
<evidence type="ECO:0000313" key="2">
    <source>
        <dbReference type="Proteomes" id="UP000000600"/>
    </source>
</evidence>
<keyword evidence="2" id="KW-1185">Reference proteome</keyword>
<reference evidence="1 2" key="1">
    <citation type="journal article" date="2006" name="Nature">
        <title>Global trends of whole-genome duplications revealed by the ciliate Paramecium tetraurelia.</title>
        <authorList>
            <consortium name="Genoscope"/>
            <person name="Aury J.-M."/>
            <person name="Jaillon O."/>
            <person name="Duret L."/>
            <person name="Noel B."/>
            <person name="Jubin C."/>
            <person name="Porcel B.M."/>
            <person name="Segurens B."/>
            <person name="Daubin V."/>
            <person name="Anthouard V."/>
            <person name="Aiach N."/>
            <person name="Arnaiz O."/>
            <person name="Billaut A."/>
            <person name="Beisson J."/>
            <person name="Blanc I."/>
            <person name="Bouhouche K."/>
            <person name="Camara F."/>
            <person name="Duharcourt S."/>
            <person name="Guigo R."/>
            <person name="Gogendeau D."/>
            <person name="Katinka M."/>
            <person name="Keller A.-M."/>
            <person name="Kissmehl R."/>
            <person name="Klotz C."/>
            <person name="Koll F."/>
            <person name="Le Moue A."/>
            <person name="Lepere C."/>
            <person name="Malinsky S."/>
            <person name="Nowacki M."/>
            <person name="Nowak J.K."/>
            <person name="Plattner H."/>
            <person name="Poulain J."/>
            <person name="Ruiz F."/>
            <person name="Serrano V."/>
            <person name="Zagulski M."/>
            <person name="Dessen P."/>
            <person name="Betermier M."/>
            <person name="Weissenbach J."/>
            <person name="Scarpelli C."/>
            <person name="Schachter V."/>
            <person name="Sperling L."/>
            <person name="Meyer E."/>
            <person name="Cohen J."/>
            <person name="Wincker P."/>
        </authorList>
    </citation>
    <scope>NUCLEOTIDE SEQUENCE [LARGE SCALE GENOMIC DNA]</scope>
    <source>
        <strain evidence="1 2">Stock d4-2</strain>
    </source>
</reference>
<evidence type="ECO:0008006" key="3">
    <source>
        <dbReference type="Google" id="ProtNLM"/>
    </source>
</evidence>
<dbReference type="HOGENOM" id="CLU_1139880_0_0_1"/>
<dbReference type="EMBL" id="CT868538">
    <property type="protein sequence ID" value="CAK85069.1"/>
    <property type="molecule type" value="Genomic_DNA"/>
</dbReference>
<name>A0DPV2_PARTE</name>
<dbReference type="AlphaFoldDB" id="A0DPV2"/>
<proteinExistence type="predicted"/>
<accession>A0DPV2</accession>
<dbReference type="Proteomes" id="UP000000600">
    <property type="component" value="Unassembled WGS sequence"/>
</dbReference>
<gene>
    <name evidence="1" type="ORF">GSPATT00039720001</name>
</gene>
<dbReference type="KEGG" id="ptm:GSPATT00039720001"/>
<dbReference type="RefSeq" id="XP_001452466.1">
    <property type="nucleotide sequence ID" value="XM_001452429.1"/>
</dbReference>
<protein>
    <recommendedName>
        <fullName evidence="3">Transmembrane protein</fullName>
    </recommendedName>
</protein>
<sequence length="244" mass="28692">MVSQQSIKDLASTKFKCLVFKNTLSKTRGIIQQMPLCIKLYINQSQIMLKKMQEKFCIKVQDLLLLQLKFHFGTKIQDSPFNLQYIIYSIDWIKSSIESDETLKPLITISDYTHSANQSKSQIFCNKQVSINVIATYQVIINKDVKRHYNDGIVNQMKKQIFNSFFKSRYFQQIQASVIINQCLVTMNLPKQRLIPNIKIFHNYKKINLMNLWPSSDQHYKCTFNQFQIKIMTRMSQHIASQVS</sequence>
<dbReference type="InParanoid" id="A0DPV2"/>
<evidence type="ECO:0000313" key="1">
    <source>
        <dbReference type="EMBL" id="CAK85069.1"/>
    </source>
</evidence>